<reference evidence="2 3" key="1">
    <citation type="submission" date="2019-02" db="EMBL/GenBank/DDBJ databases">
        <title>Deep-cultivation of Planctomycetes and their phenomic and genomic characterization uncovers novel biology.</title>
        <authorList>
            <person name="Wiegand S."/>
            <person name="Jogler M."/>
            <person name="Boedeker C."/>
            <person name="Pinto D."/>
            <person name="Vollmers J."/>
            <person name="Rivas-Marin E."/>
            <person name="Kohn T."/>
            <person name="Peeters S.H."/>
            <person name="Heuer A."/>
            <person name="Rast P."/>
            <person name="Oberbeckmann S."/>
            <person name="Bunk B."/>
            <person name="Jeske O."/>
            <person name="Meyerdierks A."/>
            <person name="Storesund J.E."/>
            <person name="Kallscheuer N."/>
            <person name="Luecker S."/>
            <person name="Lage O.M."/>
            <person name="Pohl T."/>
            <person name="Merkel B.J."/>
            <person name="Hornburger P."/>
            <person name="Mueller R.-W."/>
            <person name="Bruemmer F."/>
            <person name="Labrenz M."/>
            <person name="Spormann A.M."/>
            <person name="Op den Camp H."/>
            <person name="Overmann J."/>
            <person name="Amann R."/>
            <person name="Jetten M.S.M."/>
            <person name="Mascher T."/>
            <person name="Medema M.H."/>
            <person name="Devos D.P."/>
            <person name="Kaster A.-K."/>
            <person name="Ovreas L."/>
            <person name="Rohde M."/>
            <person name="Galperin M.Y."/>
            <person name="Jogler C."/>
        </authorList>
    </citation>
    <scope>NUCLEOTIDE SEQUENCE [LARGE SCALE GENOMIC DNA]</scope>
    <source>
        <strain evidence="2 3">Q31a</strain>
    </source>
</reference>
<gene>
    <name evidence="2" type="ORF">Q31a_36450</name>
</gene>
<name>A0A518G9R2_9BACT</name>
<evidence type="ECO:0000313" key="3">
    <source>
        <dbReference type="Proteomes" id="UP000318017"/>
    </source>
</evidence>
<proteinExistence type="predicted"/>
<feature type="domain" description="Sacsin/Nov" evidence="1">
    <location>
        <begin position="897"/>
        <end position="1030"/>
    </location>
</feature>
<dbReference type="SUPFAM" id="SSF55874">
    <property type="entry name" value="ATPase domain of HSP90 chaperone/DNA topoisomerase II/histidine kinase"/>
    <property type="match status" value="1"/>
</dbReference>
<keyword evidence="3" id="KW-1185">Reference proteome</keyword>
<evidence type="ECO:0000313" key="2">
    <source>
        <dbReference type="EMBL" id="QDV25321.1"/>
    </source>
</evidence>
<dbReference type="Proteomes" id="UP000318017">
    <property type="component" value="Chromosome"/>
</dbReference>
<organism evidence="2 3">
    <name type="scientific">Aureliella helgolandensis</name>
    <dbReference type="NCBI Taxonomy" id="2527968"/>
    <lineage>
        <taxon>Bacteria</taxon>
        <taxon>Pseudomonadati</taxon>
        <taxon>Planctomycetota</taxon>
        <taxon>Planctomycetia</taxon>
        <taxon>Pirellulales</taxon>
        <taxon>Pirellulaceae</taxon>
        <taxon>Aureliella</taxon>
    </lineage>
</organism>
<protein>
    <recommendedName>
        <fullName evidence="1">Sacsin/Nov domain-containing protein</fullName>
    </recommendedName>
</protein>
<dbReference type="Gene3D" id="3.30.565.10">
    <property type="entry name" value="Histidine kinase-like ATPase, C-terminal domain"/>
    <property type="match status" value="1"/>
</dbReference>
<accession>A0A518G9R2</accession>
<dbReference type="InterPro" id="IPR036890">
    <property type="entry name" value="HATPase_C_sf"/>
</dbReference>
<dbReference type="KEGG" id="ahel:Q31a_36450"/>
<sequence>MEPLYSTTRFMTHLQNEQYTEGRLYQKSYSERTEWCEALREAVPSIEVFEYDGWQLPTWAKQLTAPRCEVAAAQTVVLNAESLAAFDHRTTLLELMSRAQPFSEETRLALRYLLHGSAEHRLESDATLFVGSLIDGNKTWTKLASEFLNQSSDKSSWRLLSENCTELLLPAVQQRLSIRTIDAKGCLAELLSGSVVIEQLNFPNSEWSDEELAELINGVNGAADSRVASAQGVLRRLAIHSRLGYDDRVSIASEDGKLIQTFFLDDPTFHQNVPSDLEDVWRAWIGQVKVVARIPPSQSGHYQQATLFEVDGTQTLNELTWPRIVNNCLCSESPVRFASLVLHAFATVGDRAAAGNSPLLKKTKWIPLEVSGVTSLEDILHIDGIEEDIAEILDPTKSGFCGLSSVARWFREHAGFSSLRRYLPTTESALSLLTELIESEPRWRLGISHLKTLEELKPILVSIREKTDLPIAKLLCRLLKEQPDVESLIERVLLPKVCKSFENASGFHRQLIEILRALTSNQALNAFNVYLKQAAMDGVWSKVLASIKLLSATKKWTDASDLVWPGDNLSASIQLNEIHSAILTPYREVNGGSSAQPYEEQHVTALRGIQRLKTSPNLDVEAAKLERYLQPFIERYGENLPASLVAVVAGSVPMRQLLNKLLESAYDGSMQDFGNCVLGDVRSELSESIQKTRFIFEMITEDSIEVETLTGDLKVVPLSDNLESLVVGDPKRLSSTYYYYNASGSERASYKIVRLRSLREVGERFEAIPIFSKTIETILIESHCNGRSSLCPTDISGGLERIADTSQTRLRTSQLAILNNARDRLAHLGLRDMPPFNEVYQKLVQADRLKVAAKDLAERKSSSASVRAQEAEESESAAIQQLEQILRSAEVESLDVLTTALREKLIDFEYDARSVPNEVFQNADDAASELRHLCKQDVLAAAHFFLRFNSETRLLEFFHWGRPVNRHKYPGFDSGRQYGFDEDVHKMLTHGHSDKHRRIADSQNNATGRFGLGFKSVFFLSDTPRVISDSLAFEVRGGFYPVSLASDEATHARDAAKALFATTAAVTVFQLPLRSATELPNERIGSVLDEFSRNAQMLCLFAREIRSIEIQIDETNIKWSMKQTLLQRESKILLSEINGRDRAHRYITFRCPIAGDTRSAEIAMQVGVNGPEEIDGSLSGIWCTTRLSEESSCHLAINGPFKPDAGRQSLAFSSNNENHSIAKQIARGWGTALIDLFDCTSENFNQLAVFAGFHSHINFEIFWERFFKLVGSVEVVGDWSDVQTARSMIGWISYSPSYGAIRNLMTERAAIPTGFSGRYAKMVRLRDVEFVLQGLADKKPEWFEAIVQFELVRKHFPPGSVVTASVGSLIRKLVETEANNDGSGSTEPAFQVLRLIELLRIYAPGDKVGADSAQRIWNWFSIAKPFEIPPMERRDEHHDLEEWLKSLKFLTRSGEFKPASDLLCGHDELPIDLAISDDEYLRAQIAPTGRVLAEEYSTDGLSLFLLARKRLTADAGTLAEWVKSASSDKLPAIFSYLLEGDLRFDLAKLLTVQWLKEHQTSRNYSQLDESQKNELMRNFAEKGRYTIQLLDTSPMPSYANHGIDLSPAEAFEEISRWWSSEQVPRCLEYDSQSYPPGFPGLLLWPDEEGWEAERNREGWLLLFIAASLGSLGMNQIGRNLNFLQFLVDQDWLSVLLRSESDSAAVVQAVNDYLNEFVQRTRYHFQMRQFIGFLASAKNLDALVASLRDADQLNNVSSFNFAFTPRANSMLEGLDIDSPPIADILGIGASFILRELYRKGRLTASEGFGYAFMPTSRVRLLCENLFNIRVQPWRQSTQSIFSELSDFDGDATFNRCFDLPLLLLAHNPRLQIEVLGGEIDFDSNENKEAIDDSVE</sequence>
<evidence type="ECO:0000259" key="1">
    <source>
        <dbReference type="Pfam" id="PF25794"/>
    </source>
</evidence>
<dbReference type="Pfam" id="PF25794">
    <property type="entry name" value="SACS"/>
    <property type="match status" value="1"/>
</dbReference>
<dbReference type="EMBL" id="CP036298">
    <property type="protein sequence ID" value="QDV25321.1"/>
    <property type="molecule type" value="Genomic_DNA"/>
</dbReference>
<dbReference type="InterPro" id="IPR058210">
    <property type="entry name" value="SACS/Nov_dom"/>
</dbReference>